<evidence type="ECO:0000313" key="13">
    <source>
        <dbReference type="Proteomes" id="UP001190700"/>
    </source>
</evidence>
<dbReference type="InterPro" id="IPR025086">
    <property type="entry name" value="SDE2/SF3A3_SAP"/>
</dbReference>
<dbReference type="InterPro" id="IPR053822">
    <property type="entry name" value="SDE2-like_dom"/>
</dbReference>
<dbReference type="Proteomes" id="UP001190700">
    <property type="component" value="Unassembled WGS sequence"/>
</dbReference>
<gene>
    <name evidence="12" type="ORF">CYMTET_37165</name>
</gene>
<dbReference type="EMBL" id="LGRX02024746">
    <property type="protein sequence ID" value="KAK3253590.1"/>
    <property type="molecule type" value="Genomic_DNA"/>
</dbReference>
<evidence type="ECO:0000256" key="3">
    <source>
        <dbReference type="ARBA" id="ARBA00008726"/>
    </source>
</evidence>
<evidence type="ECO:0000259" key="11">
    <source>
        <dbReference type="Pfam" id="PF22782"/>
    </source>
</evidence>
<proteinExistence type="inferred from homology"/>
<dbReference type="GO" id="GO:0006397">
    <property type="term" value="P:mRNA processing"/>
    <property type="evidence" value="ECO:0007669"/>
    <property type="project" value="UniProtKB-KW"/>
</dbReference>
<sequence>MRDCQVLLRDLEGRTRCLQFLGNSVDGLEIKRRLHVLDSIPVSVQRIVCGAREVDDATILYADARGEIPSCSALLRLRGGKGGFGSLLRGAAKKKNMNDNQDACRDLSGRRLRHVNAEKKLGEWENDAKERQLEQDAIDFIKKKEAEERATQERKENDLKLDIESSQTVAKVQNSVQSGLKEAMKAQEELKRKKAAAEGTAIAKRQRIMNTLGDISDEDMSDSDDEGVVKKMPEAAASVQDPPPASSSPKKTSVRSEDAKPANAEGNLEPIDLSKYDTPTSLEVCGMELLKTELQKHGLKCGGSLQDRAGRLFLLKNTPLSALDGKHFAKPVKKA</sequence>
<keyword evidence="5" id="KW-0507">mRNA processing</keyword>
<evidence type="ECO:0000256" key="4">
    <source>
        <dbReference type="ARBA" id="ARBA00022490"/>
    </source>
</evidence>
<keyword evidence="4" id="KW-0963">Cytoplasm</keyword>
<dbReference type="Pfam" id="PF13297">
    <property type="entry name" value="SDE2_2C"/>
    <property type="match status" value="1"/>
</dbReference>
<evidence type="ECO:0008006" key="14">
    <source>
        <dbReference type="Google" id="ProtNLM"/>
    </source>
</evidence>
<feature type="domain" description="SDE2-like" evidence="11">
    <location>
        <begin position="79"/>
        <end position="177"/>
    </location>
</feature>
<reference evidence="12 13" key="1">
    <citation type="journal article" date="2015" name="Genome Biol. Evol.">
        <title>Comparative Genomics of a Bacterivorous Green Alga Reveals Evolutionary Causalities and Consequences of Phago-Mixotrophic Mode of Nutrition.</title>
        <authorList>
            <person name="Burns J.A."/>
            <person name="Paasch A."/>
            <person name="Narechania A."/>
            <person name="Kim E."/>
        </authorList>
    </citation>
    <scope>NUCLEOTIDE SEQUENCE [LARGE SCALE GENOMIC DNA]</scope>
    <source>
        <strain evidence="12 13">PLY_AMNH</strain>
    </source>
</reference>
<keyword evidence="13" id="KW-1185">Reference proteome</keyword>
<evidence type="ECO:0000256" key="2">
    <source>
        <dbReference type="ARBA" id="ARBA00004496"/>
    </source>
</evidence>
<protein>
    <recommendedName>
        <fullName evidence="14">Sde2 N-terminal ubiquitin domain-containing protein</fullName>
    </recommendedName>
</protein>
<evidence type="ECO:0000256" key="7">
    <source>
        <dbReference type="ARBA" id="ARBA00023242"/>
    </source>
</evidence>
<organism evidence="12 13">
    <name type="scientific">Cymbomonas tetramitiformis</name>
    <dbReference type="NCBI Taxonomy" id="36881"/>
    <lineage>
        <taxon>Eukaryota</taxon>
        <taxon>Viridiplantae</taxon>
        <taxon>Chlorophyta</taxon>
        <taxon>Pyramimonadophyceae</taxon>
        <taxon>Pyramimonadales</taxon>
        <taxon>Pyramimonadaceae</taxon>
        <taxon>Cymbomonas</taxon>
    </lineage>
</organism>
<evidence type="ECO:0000256" key="5">
    <source>
        <dbReference type="ARBA" id="ARBA00022664"/>
    </source>
</evidence>
<dbReference type="GO" id="GO:0005634">
    <property type="term" value="C:nucleus"/>
    <property type="evidence" value="ECO:0007669"/>
    <property type="project" value="UniProtKB-SubCell"/>
</dbReference>
<dbReference type="GO" id="GO:0008380">
    <property type="term" value="P:RNA splicing"/>
    <property type="evidence" value="ECO:0007669"/>
    <property type="project" value="UniProtKB-KW"/>
</dbReference>
<dbReference type="PANTHER" id="PTHR12786:SF1">
    <property type="entry name" value="SPLICING REGULATOR SDE2"/>
    <property type="match status" value="1"/>
</dbReference>
<dbReference type="PANTHER" id="PTHR12786">
    <property type="entry name" value="SPLICING FACTOR SF3A-RELATED"/>
    <property type="match status" value="1"/>
</dbReference>
<dbReference type="AlphaFoldDB" id="A0AAE0CGN5"/>
<dbReference type="GO" id="GO:0005737">
    <property type="term" value="C:cytoplasm"/>
    <property type="evidence" value="ECO:0007669"/>
    <property type="project" value="UniProtKB-SubCell"/>
</dbReference>
<keyword evidence="6" id="KW-0508">mRNA splicing</keyword>
<comment type="caution">
    <text evidence="12">The sequence shown here is derived from an EMBL/GenBank/DDBJ whole genome shotgun (WGS) entry which is preliminary data.</text>
</comment>
<evidence type="ECO:0000256" key="8">
    <source>
        <dbReference type="ARBA" id="ARBA00023306"/>
    </source>
</evidence>
<name>A0AAE0CGN5_9CHLO</name>
<keyword evidence="8" id="KW-0131">Cell cycle</keyword>
<evidence type="ECO:0000259" key="10">
    <source>
        <dbReference type="Pfam" id="PF13297"/>
    </source>
</evidence>
<dbReference type="InterPro" id="IPR051421">
    <property type="entry name" value="RNA_Proc_DNA_Dmg_Regulator"/>
</dbReference>
<feature type="domain" description="SDE2/SF3A3 SAP" evidence="10">
    <location>
        <begin position="257"/>
        <end position="330"/>
    </location>
</feature>
<comment type="similarity">
    <text evidence="3">Belongs to the SDE2 family.</text>
</comment>
<keyword evidence="7" id="KW-0539">Nucleus</keyword>
<accession>A0AAE0CGN5</accession>
<evidence type="ECO:0000256" key="6">
    <source>
        <dbReference type="ARBA" id="ARBA00023187"/>
    </source>
</evidence>
<feature type="region of interest" description="Disordered" evidence="9">
    <location>
        <begin position="212"/>
        <end position="275"/>
    </location>
</feature>
<evidence type="ECO:0000256" key="1">
    <source>
        <dbReference type="ARBA" id="ARBA00004123"/>
    </source>
</evidence>
<evidence type="ECO:0000313" key="12">
    <source>
        <dbReference type="EMBL" id="KAK3253590.1"/>
    </source>
</evidence>
<evidence type="ECO:0000256" key="9">
    <source>
        <dbReference type="SAM" id="MobiDB-lite"/>
    </source>
</evidence>
<comment type="subcellular location">
    <subcellularLocation>
        <location evidence="2">Cytoplasm</location>
    </subcellularLocation>
    <subcellularLocation>
        <location evidence="1">Nucleus</location>
    </subcellularLocation>
</comment>
<feature type="compositionally biased region" description="Acidic residues" evidence="9">
    <location>
        <begin position="215"/>
        <end position="226"/>
    </location>
</feature>
<dbReference type="Pfam" id="PF22782">
    <property type="entry name" value="SDE2"/>
    <property type="match status" value="1"/>
</dbReference>